<dbReference type="RefSeq" id="WP_018385935.1">
    <property type="nucleotide sequence ID" value="NZ_LLZU01000014.1"/>
</dbReference>
<name>A0A0T6LT02_WENVI</name>
<sequence length="138" mass="15286">MVDVGVGELRRSRERLAKQGEAAEQAGEDAVCGLLLFYAAECGLKAEVLRWVLHRQDTSALPSDLRTHDLRRLAKALNLKAPGPGPDPLRCRRHTDGTWLESHELHQAWRYGARLRADDQKAAVEALKALVNDAKKGS</sequence>
<dbReference type="EMBL" id="LLZU01000014">
    <property type="protein sequence ID" value="KRV49152.1"/>
    <property type="molecule type" value="Genomic_DNA"/>
</dbReference>
<gene>
    <name evidence="1" type="ORF">AQ490_21325</name>
</gene>
<dbReference type="OrthoDB" id="5420191at2"/>
<evidence type="ECO:0008006" key="3">
    <source>
        <dbReference type="Google" id="ProtNLM"/>
    </source>
</evidence>
<protein>
    <recommendedName>
        <fullName evidence="3">HEPN domain-containing protein</fullName>
    </recommendedName>
</protein>
<dbReference type="Proteomes" id="UP000050867">
    <property type="component" value="Unassembled WGS sequence"/>
</dbReference>
<comment type="caution">
    <text evidence="1">The sequence shown here is derived from an EMBL/GenBank/DDBJ whole genome shotgun (WGS) entry which is preliminary data.</text>
</comment>
<evidence type="ECO:0000313" key="2">
    <source>
        <dbReference type="Proteomes" id="UP000050867"/>
    </source>
</evidence>
<organism evidence="1 2">
    <name type="scientific">Wenjunlia vitaminophila</name>
    <name type="common">Streptomyces vitaminophilus</name>
    <dbReference type="NCBI Taxonomy" id="76728"/>
    <lineage>
        <taxon>Bacteria</taxon>
        <taxon>Bacillati</taxon>
        <taxon>Actinomycetota</taxon>
        <taxon>Actinomycetes</taxon>
        <taxon>Kitasatosporales</taxon>
        <taxon>Streptomycetaceae</taxon>
        <taxon>Wenjunlia</taxon>
    </lineage>
</organism>
<reference evidence="1 2" key="1">
    <citation type="submission" date="2015-10" db="EMBL/GenBank/DDBJ databases">
        <title>Draft genome sequence of pyrrolomycin-producing Streptomyces vitaminophilus.</title>
        <authorList>
            <person name="Graham D.E."/>
            <person name="Mahan K.M."/>
            <person name="Klingeman D.M."/>
            <person name="Hettich R.L."/>
            <person name="Parry R.J."/>
        </authorList>
    </citation>
    <scope>NUCLEOTIDE SEQUENCE [LARGE SCALE GENOMIC DNA]</scope>
    <source>
        <strain evidence="1 2">ATCC 31673</strain>
    </source>
</reference>
<proteinExistence type="predicted"/>
<evidence type="ECO:0000313" key="1">
    <source>
        <dbReference type="EMBL" id="KRV49152.1"/>
    </source>
</evidence>
<dbReference type="AlphaFoldDB" id="A0A0T6LT02"/>
<keyword evidence="2" id="KW-1185">Reference proteome</keyword>
<accession>A0A0T6LT02</accession>